<dbReference type="HOGENOM" id="CLU_2076266_0_0_1"/>
<organism evidence="2 3">
    <name type="scientific">Amborella trichopoda</name>
    <dbReference type="NCBI Taxonomy" id="13333"/>
    <lineage>
        <taxon>Eukaryota</taxon>
        <taxon>Viridiplantae</taxon>
        <taxon>Streptophyta</taxon>
        <taxon>Embryophyta</taxon>
        <taxon>Tracheophyta</taxon>
        <taxon>Spermatophyta</taxon>
        <taxon>Magnoliopsida</taxon>
        <taxon>Amborellales</taxon>
        <taxon>Amborellaceae</taxon>
        <taxon>Amborella</taxon>
    </lineage>
</organism>
<feature type="compositionally biased region" description="Acidic residues" evidence="1">
    <location>
        <begin position="1"/>
        <end position="12"/>
    </location>
</feature>
<dbReference type="Gramene" id="ERN03587">
    <property type="protein sequence ID" value="ERN03587"/>
    <property type="gene ID" value="AMTR_s00042p00143290"/>
</dbReference>
<sequence>MTATDIESDTESSESSCISRVESFADTPEKGVEKRIFSQKYGKSTSSDSDLSVEECPGPQSPRVSSIEKVKGNIDMKAKVMSINWFRRFGFSSRWTHTLALHAFGVSMQRIKFAMACH</sequence>
<accession>W1P162</accession>
<evidence type="ECO:0000256" key="1">
    <source>
        <dbReference type="SAM" id="MobiDB-lite"/>
    </source>
</evidence>
<dbReference type="AlphaFoldDB" id="W1P162"/>
<protein>
    <submittedName>
        <fullName evidence="2">Uncharacterized protein</fullName>
    </submittedName>
</protein>
<reference evidence="3" key="1">
    <citation type="journal article" date="2013" name="Science">
        <title>The Amborella genome and the evolution of flowering plants.</title>
        <authorList>
            <consortium name="Amborella Genome Project"/>
        </authorList>
    </citation>
    <scope>NUCLEOTIDE SEQUENCE [LARGE SCALE GENOMIC DNA]</scope>
</reference>
<proteinExistence type="predicted"/>
<feature type="region of interest" description="Disordered" evidence="1">
    <location>
        <begin position="1"/>
        <end position="20"/>
    </location>
</feature>
<evidence type="ECO:0000313" key="2">
    <source>
        <dbReference type="EMBL" id="ERN03587.1"/>
    </source>
</evidence>
<feature type="compositionally biased region" description="Polar residues" evidence="1">
    <location>
        <begin position="41"/>
        <end position="50"/>
    </location>
</feature>
<name>W1P162_AMBTC</name>
<gene>
    <name evidence="2" type="ORF">AMTR_s00042p00143290</name>
</gene>
<evidence type="ECO:0000313" key="3">
    <source>
        <dbReference type="Proteomes" id="UP000017836"/>
    </source>
</evidence>
<dbReference type="Proteomes" id="UP000017836">
    <property type="component" value="Unassembled WGS sequence"/>
</dbReference>
<feature type="region of interest" description="Disordered" evidence="1">
    <location>
        <begin position="35"/>
        <end position="65"/>
    </location>
</feature>
<keyword evidence="3" id="KW-1185">Reference proteome</keyword>
<dbReference type="EMBL" id="KI394353">
    <property type="protein sequence ID" value="ERN03587.1"/>
    <property type="molecule type" value="Genomic_DNA"/>
</dbReference>